<keyword evidence="1" id="KW-0175">Coiled coil</keyword>
<dbReference type="Proteomes" id="UP000736672">
    <property type="component" value="Unassembled WGS sequence"/>
</dbReference>
<sequence>MRPSPAKKKQRKQARVSLAFELCHNTFCLLRIPEHPLPRTLYENKMKRTSLTRRDASRPSDQVPPRPRKAARTSEPEPSTNKSDTEEVPPTLTKKQADHCVLTSPFPQTTALSLVNAPTTPMPSSGMQEVIAAMNDRFDKERAEMIESFRNTVQLEIAEVLKRLDAQDAVLEAQSKALQDLKKEVAASSKAQIEALQNLKKDMVAILKAIEAGNKQTQAPDVGTSLAERDMRQHHEGARETETRPADGRAFASRLPTTEDEESQGTVPSRPAIPVCKDGKIILNTPDGWEPPMEAPLPGPKKTRLSVRGSKISRHPLADPGDVPPYQSATQRAIKRAYGSNDDTKNDT</sequence>
<proteinExistence type="predicted"/>
<evidence type="ECO:0000313" key="3">
    <source>
        <dbReference type="EMBL" id="KAH7258724.1"/>
    </source>
</evidence>
<evidence type="ECO:0000313" key="4">
    <source>
        <dbReference type="Proteomes" id="UP000736672"/>
    </source>
</evidence>
<dbReference type="AlphaFoldDB" id="A0A9P9HJF3"/>
<dbReference type="EMBL" id="JAGTJS010000009">
    <property type="protein sequence ID" value="KAH7258724.1"/>
    <property type="molecule type" value="Genomic_DNA"/>
</dbReference>
<comment type="caution">
    <text evidence="3">The sequence shown here is derived from an EMBL/GenBank/DDBJ whole genome shotgun (WGS) entry which is preliminary data.</text>
</comment>
<organism evidence="3 4">
    <name type="scientific">Fusarium solani</name>
    <name type="common">Filamentous fungus</name>
    <dbReference type="NCBI Taxonomy" id="169388"/>
    <lineage>
        <taxon>Eukaryota</taxon>
        <taxon>Fungi</taxon>
        <taxon>Dikarya</taxon>
        <taxon>Ascomycota</taxon>
        <taxon>Pezizomycotina</taxon>
        <taxon>Sordariomycetes</taxon>
        <taxon>Hypocreomycetidae</taxon>
        <taxon>Hypocreales</taxon>
        <taxon>Nectriaceae</taxon>
        <taxon>Fusarium</taxon>
        <taxon>Fusarium solani species complex</taxon>
    </lineage>
</organism>
<accession>A0A9P9HJF3</accession>
<feature type="region of interest" description="Disordered" evidence="2">
    <location>
        <begin position="230"/>
        <end position="250"/>
    </location>
</feature>
<feature type="region of interest" description="Disordered" evidence="2">
    <location>
        <begin position="255"/>
        <end position="274"/>
    </location>
</feature>
<feature type="compositionally biased region" description="Basic and acidic residues" evidence="2">
    <location>
        <begin position="41"/>
        <end position="58"/>
    </location>
</feature>
<feature type="region of interest" description="Disordered" evidence="2">
    <location>
        <begin position="283"/>
        <end position="348"/>
    </location>
</feature>
<feature type="region of interest" description="Disordered" evidence="2">
    <location>
        <begin position="41"/>
        <end position="98"/>
    </location>
</feature>
<evidence type="ECO:0000256" key="2">
    <source>
        <dbReference type="SAM" id="MobiDB-lite"/>
    </source>
</evidence>
<gene>
    <name evidence="3" type="ORF">B0J15DRAFT_465976</name>
</gene>
<protein>
    <submittedName>
        <fullName evidence="3">Uncharacterized protein</fullName>
    </submittedName>
</protein>
<evidence type="ECO:0000256" key="1">
    <source>
        <dbReference type="SAM" id="Coils"/>
    </source>
</evidence>
<keyword evidence="4" id="KW-1185">Reference proteome</keyword>
<reference evidence="3" key="1">
    <citation type="journal article" date="2021" name="Nat. Commun.">
        <title>Genetic determinants of endophytism in the Arabidopsis root mycobiome.</title>
        <authorList>
            <person name="Mesny F."/>
            <person name="Miyauchi S."/>
            <person name="Thiergart T."/>
            <person name="Pickel B."/>
            <person name="Atanasova L."/>
            <person name="Karlsson M."/>
            <person name="Huettel B."/>
            <person name="Barry K.W."/>
            <person name="Haridas S."/>
            <person name="Chen C."/>
            <person name="Bauer D."/>
            <person name="Andreopoulos W."/>
            <person name="Pangilinan J."/>
            <person name="LaButti K."/>
            <person name="Riley R."/>
            <person name="Lipzen A."/>
            <person name="Clum A."/>
            <person name="Drula E."/>
            <person name="Henrissat B."/>
            <person name="Kohler A."/>
            <person name="Grigoriev I.V."/>
            <person name="Martin F.M."/>
            <person name="Hacquard S."/>
        </authorList>
    </citation>
    <scope>NUCLEOTIDE SEQUENCE</scope>
    <source>
        <strain evidence="3">FSSC 5 MPI-SDFR-AT-0091</strain>
    </source>
</reference>
<feature type="coiled-coil region" evidence="1">
    <location>
        <begin position="164"/>
        <end position="191"/>
    </location>
</feature>
<feature type="compositionally biased region" description="Basic and acidic residues" evidence="2">
    <location>
        <begin position="230"/>
        <end position="247"/>
    </location>
</feature>
<name>A0A9P9HJF3_FUSSL</name>